<dbReference type="SUPFAM" id="SSF48452">
    <property type="entry name" value="TPR-like"/>
    <property type="match status" value="1"/>
</dbReference>
<dbReference type="SUPFAM" id="SSF46894">
    <property type="entry name" value="C-terminal effector domain of the bipartite response regulators"/>
    <property type="match status" value="1"/>
</dbReference>
<dbReference type="OrthoDB" id="3665050at2"/>
<gene>
    <name evidence="2" type="ORF">F0L68_00595</name>
</gene>
<dbReference type="Pfam" id="PF25872">
    <property type="entry name" value="HTH_77"/>
    <property type="match status" value="1"/>
</dbReference>
<reference evidence="2 3" key="1">
    <citation type="submission" date="2019-09" db="EMBL/GenBank/DDBJ databases">
        <title>Goodfellowia gen. nov., a new genus of the Pseudonocardineae related to Actinoalloteichus, containing Goodfellowia coeruleoviolacea gen. nov., comb. nov. gen. nov., comb. nov.</title>
        <authorList>
            <person name="Labeda D."/>
        </authorList>
    </citation>
    <scope>NUCLEOTIDE SEQUENCE [LARGE SCALE GENOMIC DNA]</scope>
    <source>
        <strain evidence="2 3">AN110305</strain>
    </source>
</reference>
<dbReference type="GO" id="GO:0016887">
    <property type="term" value="F:ATP hydrolysis activity"/>
    <property type="evidence" value="ECO:0007669"/>
    <property type="project" value="InterPro"/>
</dbReference>
<dbReference type="PANTHER" id="PTHR47691">
    <property type="entry name" value="REGULATOR-RELATED"/>
    <property type="match status" value="1"/>
</dbReference>
<accession>A0A5B2XU92</accession>
<sequence>MSAAGQPGNLPLELTTFVGRTRLLAEGARRLRTTRLLTLTGGGGCGKTRLALRLGADLADDYRDGVWLVDLAALSEPELLDRAVLVALGILDQSGQAGLATLIDQLRDKQLLLILDNCEHLVTAVARLVRTLLQTAPEVRVLATSRQRLEVPGEHLMDVPPLYVGGVESVTDGPEGQHVHEAVRLLIDRAAAVGVELTPSDWPAAIRLCQRLDGIPLALELAAVHLGPLSVQEILDRMDNRFALLGGGVRYEQSHHQTLQLALDWSYELCTPDEQDLWRQLSVFVGGFDLAAAENVCVGKNIEALVTSLVRQSILTTTARSGRTRYRLLETVRQYGARLVSDGEETAALRQRHADYYRAMVATGSQDWCSPREADWMVWLRDELPNLRATLEYFLARPEQTPRALEIIVNLTRIRFWFFSGLLGEGRGWFRRALDAHPPTASAAQVVALANDMWISLCQGQPDQATSLLRRCQAAAAELDRDGAAAVADSAYDTHTVLGATLYAEGAHALLAEGDQRSIRILERACAAFASTKPDNPGDTFMAALLLAIAAAFTGDRAAAMTHADNCLRMAKALRADWSVCWALWAVGVAELRHGDPRRATALFQEEEARGLLGNMGDAWGPAWSLGGLAWAAAASGQHERAARLLGAAQRRQERGGVLLSGLIPYRQAQQRAEAQARRGLGAEEFAVQHAIGAALPYSEIVEFALTPQPDAEPSGAPSDVLTAREYEIARLVAAGRTSKNIAAMLVISARTVDRHVQNILDKLEFRSRAQIAAWIAERGAGVGHGASHTG</sequence>
<dbReference type="Gene3D" id="1.25.40.10">
    <property type="entry name" value="Tetratricopeptide repeat domain"/>
    <property type="match status" value="1"/>
</dbReference>
<comment type="caution">
    <text evidence="2">The sequence shown here is derived from an EMBL/GenBank/DDBJ whole genome shotgun (WGS) entry which is preliminary data.</text>
</comment>
<feature type="domain" description="HTH luxR-type" evidence="1">
    <location>
        <begin position="715"/>
        <end position="780"/>
    </location>
</feature>
<dbReference type="Gene3D" id="3.40.50.300">
    <property type="entry name" value="P-loop containing nucleotide triphosphate hydrolases"/>
    <property type="match status" value="1"/>
</dbReference>
<dbReference type="InterPro" id="IPR016032">
    <property type="entry name" value="Sig_transdc_resp-reg_C-effctor"/>
</dbReference>
<keyword evidence="3" id="KW-1185">Reference proteome</keyword>
<reference evidence="2 3" key="2">
    <citation type="submission" date="2019-09" db="EMBL/GenBank/DDBJ databases">
        <authorList>
            <person name="Jin C."/>
        </authorList>
    </citation>
    <scope>NUCLEOTIDE SEQUENCE [LARGE SCALE GENOMIC DNA]</scope>
    <source>
        <strain evidence="2 3">AN110305</strain>
    </source>
</reference>
<dbReference type="CDD" id="cd06170">
    <property type="entry name" value="LuxR_C_like"/>
    <property type="match status" value="1"/>
</dbReference>
<dbReference type="PROSITE" id="PS50043">
    <property type="entry name" value="HTH_LUXR_2"/>
    <property type="match status" value="1"/>
</dbReference>
<evidence type="ECO:0000313" key="2">
    <source>
        <dbReference type="EMBL" id="KAA2267066.1"/>
    </source>
</evidence>
<dbReference type="InterPro" id="IPR036388">
    <property type="entry name" value="WH-like_DNA-bd_sf"/>
</dbReference>
<evidence type="ECO:0000313" key="3">
    <source>
        <dbReference type="Proteomes" id="UP000323454"/>
    </source>
</evidence>
<dbReference type="InterPro" id="IPR011990">
    <property type="entry name" value="TPR-like_helical_dom_sf"/>
</dbReference>
<dbReference type="PRINTS" id="PR00364">
    <property type="entry name" value="DISEASERSIST"/>
</dbReference>
<dbReference type="PANTHER" id="PTHR47691:SF3">
    <property type="entry name" value="HTH-TYPE TRANSCRIPTIONAL REGULATOR RV0890C-RELATED"/>
    <property type="match status" value="1"/>
</dbReference>
<dbReference type="InterPro" id="IPR049945">
    <property type="entry name" value="AAA_22"/>
</dbReference>
<proteinExistence type="predicted"/>
<dbReference type="Proteomes" id="UP000323454">
    <property type="component" value="Unassembled WGS sequence"/>
</dbReference>
<protein>
    <submittedName>
        <fullName evidence="2">AAA family ATPase</fullName>
    </submittedName>
</protein>
<evidence type="ECO:0000259" key="1">
    <source>
        <dbReference type="PROSITE" id="PS50043"/>
    </source>
</evidence>
<dbReference type="Gene3D" id="1.10.10.10">
    <property type="entry name" value="Winged helix-like DNA-binding domain superfamily/Winged helix DNA-binding domain"/>
    <property type="match status" value="1"/>
</dbReference>
<dbReference type="InterPro" id="IPR058852">
    <property type="entry name" value="HTH_77"/>
</dbReference>
<dbReference type="Pfam" id="PF13401">
    <property type="entry name" value="AAA_22"/>
    <property type="match status" value="1"/>
</dbReference>
<dbReference type="PROSITE" id="PS00622">
    <property type="entry name" value="HTH_LUXR_1"/>
    <property type="match status" value="1"/>
</dbReference>
<dbReference type="RefSeq" id="WP_149847375.1">
    <property type="nucleotide sequence ID" value="NZ_VUOB01000001.1"/>
</dbReference>
<dbReference type="SUPFAM" id="SSF52540">
    <property type="entry name" value="P-loop containing nucleoside triphosphate hydrolases"/>
    <property type="match status" value="1"/>
</dbReference>
<organism evidence="2 3">
    <name type="scientific">Solihabitans fulvus</name>
    <dbReference type="NCBI Taxonomy" id="1892852"/>
    <lineage>
        <taxon>Bacteria</taxon>
        <taxon>Bacillati</taxon>
        <taxon>Actinomycetota</taxon>
        <taxon>Actinomycetes</taxon>
        <taxon>Pseudonocardiales</taxon>
        <taxon>Pseudonocardiaceae</taxon>
        <taxon>Solihabitans</taxon>
    </lineage>
</organism>
<dbReference type="AlphaFoldDB" id="A0A5B2XU92"/>
<dbReference type="Pfam" id="PF00196">
    <property type="entry name" value="GerE"/>
    <property type="match status" value="1"/>
</dbReference>
<dbReference type="InterPro" id="IPR000792">
    <property type="entry name" value="Tscrpt_reg_LuxR_C"/>
</dbReference>
<dbReference type="EMBL" id="VUOB01000001">
    <property type="protein sequence ID" value="KAA2267066.1"/>
    <property type="molecule type" value="Genomic_DNA"/>
</dbReference>
<dbReference type="GO" id="GO:0003677">
    <property type="term" value="F:DNA binding"/>
    <property type="evidence" value="ECO:0007669"/>
    <property type="project" value="InterPro"/>
</dbReference>
<dbReference type="GO" id="GO:0006355">
    <property type="term" value="P:regulation of DNA-templated transcription"/>
    <property type="evidence" value="ECO:0007669"/>
    <property type="project" value="InterPro"/>
</dbReference>
<dbReference type="InterPro" id="IPR027417">
    <property type="entry name" value="P-loop_NTPase"/>
</dbReference>
<dbReference type="SMART" id="SM00421">
    <property type="entry name" value="HTH_LUXR"/>
    <property type="match status" value="1"/>
</dbReference>
<name>A0A5B2XU92_9PSEU</name>
<dbReference type="PRINTS" id="PR00038">
    <property type="entry name" value="HTHLUXR"/>
</dbReference>